<dbReference type="InterPro" id="IPR010260">
    <property type="entry name" value="AlpA"/>
</dbReference>
<proteinExistence type="predicted"/>
<dbReference type="EMBL" id="CP095873">
    <property type="protein sequence ID" value="UPL21019.1"/>
    <property type="molecule type" value="Genomic_DNA"/>
</dbReference>
<protein>
    <submittedName>
        <fullName evidence="1">AlpA family phage regulatory protein</fullName>
    </submittedName>
</protein>
<evidence type="ECO:0000313" key="1">
    <source>
        <dbReference type="EMBL" id="UPL21019.1"/>
    </source>
</evidence>
<evidence type="ECO:0000313" key="2">
    <source>
        <dbReference type="Proteomes" id="UP000830925"/>
    </source>
</evidence>
<dbReference type="Pfam" id="PF05930">
    <property type="entry name" value="Phage_AlpA"/>
    <property type="match status" value="1"/>
</dbReference>
<gene>
    <name evidence="1" type="ORF">MXF72_16745</name>
</gene>
<organism evidence="1 2">
    <name type="scientific">Alcaligenes faecalis</name>
    <dbReference type="NCBI Taxonomy" id="511"/>
    <lineage>
        <taxon>Bacteria</taxon>
        <taxon>Pseudomonadati</taxon>
        <taxon>Pseudomonadota</taxon>
        <taxon>Betaproteobacteria</taxon>
        <taxon>Burkholderiales</taxon>
        <taxon>Alcaligenaceae</taxon>
        <taxon>Alcaligenes</taxon>
    </lineage>
</organism>
<sequence>MVLTGEKGHFPKPVKLGARAAAWRRRDIEKLAAKLTKTWDKDEKWVDDETFDPVKEQP</sequence>
<name>A0AAE9KN83_ALCFA</name>
<dbReference type="AlphaFoldDB" id="A0AAE9KN83"/>
<dbReference type="Proteomes" id="UP000830925">
    <property type="component" value="Chromosome"/>
</dbReference>
<accession>A0AAE9KN83</accession>
<dbReference type="Gene3D" id="1.10.238.160">
    <property type="match status" value="1"/>
</dbReference>
<dbReference type="RefSeq" id="WP_247966046.1">
    <property type="nucleotide sequence ID" value="NZ_CP095873.1"/>
</dbReference>
<reference evidence="1" key="1">
    <citation type="submission" date="2022-04" db="EMBL/GenBank/DDBJ databases">
        <title>Genomic mining of Alcaligenes faecalis D334 producing ectoin and derivatives.</title>
        <authorList>
            <person name="Doan V.T."/>
            <person name="Quach N.T."/>
            <person name="Vu T.-H.-N."/>
            <person name="Phi Q.-T."/>
        </authorList>
    </citation>
    <scope>NUCLEOTIDE SEQUENCE</scope>
    <source>
        <strain evidence="1">D334</strain>
    </source>
</reference>